<gene>
    <name evidence="4" type="ORF">SAMN05216180_0177</name>
</gene>
<dbReference type="Gene3D" id="1.10.1760.20">
    <property type="match status" value="1"/>
</dbReference>
<dbReference type="PIRSF" id="PIRSF016661">
    <property type="entry name" value="BioY"/>
    <property type="match status" value="1"/>
</dbReference>
<feature type="transmembrane region" description="Helical" evidence="3">
    <location>
        <begin position="87"/>
        <end position="104"/>
    </location>
</feature>
<dbReference type="InterPro" id="IPR003784">
    <property type="entry name" value="BioY"/>
</dbReference>
<organism evidence="4 5">
    <name type="scientific">Hydrogenoanaerobacterium saccharovorans</name>
    <dbReference type="NCBI Taxonomy" id="474960"/>
    <lineage>
        <taxon>Bacteria</taxon>
        <taxon>Bacillati</taxon>
        <taxon>Bacillota</taxon>
        <taxon>Clostridia</taxon>
        <taxon>Eubacteriales</taxon>
        <taxon>Oscillospiraceae</taxon>
        <taxon>Hydrogenoanaerobacterium</taxon>
    </lineage>
</organism>
<name>A0A1H7YQP4_9FIRM</name>
<keyword evidence="3" id="KW-0812">Transmembrane</keyword>
<feature type="transmembrane region" description="Helical" evidence="3">
    <location>
        <begin position="60"/>
        <end position="81"/>
    </location>
</feature>
<feature type="transmembrane region" description="Helical" evidence="3">
    <location>
        <begin position="111"/>
        <end position="135"/>
    </location>
</feature>
<dbReference type="Proteomes" id="UP000199158">
    <property type="component" value="Unassembled WGS sequence"/>
</dbReference>
<protein>
    <recommendedName>
        <fullName evidence="2">Biotin transporter</fullName>
    </recommendedName>
</protein>
<dbReference type="EMBL" id="FOCG01000001">
    <property type="protein sequence ID" value="SEM48283.1"/>
    <property type="molecule type" value="Genomic_DNA"/>
</dbReference>
<evidence type="ECO:0000256" key="3">
    <source>
        <dbReference type="SAM" id="Phobius"/>
    </source>
</evidence>
<dbReference type="GO" id="GO:0015225">
    <property type="term" value="F:biotin transmembrane transporter activity"/>
    <property type="evidence" value="ECO:0007669"/>
    <property type="project" value="UniProtKB-UniRule"/>
</dbReference>
<dbReference type="PANTHER" id="PTHR34295:SF1">
    <property type="entry name" value="BIOTIN TRANSPORTER BIOY"/>
    <property type="match status" value="1"/>
</dbReference>
<reference evidence="4 5" key="1">
    <citation type="submission" date="2016-10" db="EMBL/GenBank/DDBJ databases">
        <authorList>
            <person name="de Groot N.N."/>
        </authorList>
    </citation>
    <scope>NUCLEOTIDE SEQUENCE [LARGE SCALE GENOMIC DNA]</scope>
    <source>
        <strain evidence="4 5">CGMCC 1.5070</strain>
    </source>
</reference>
<comment type="similarity">
    <text evidence="1 2">Belongs to the BioY family.</text>
</comment>
<sequence>MTTKISIKKLTLCALFAALTAVMSQLLIPIGPIPINLAMLSVFVAGGLLGSSAAALSQTVYVLMGAVGLPVFAMLTGGIGIVLGPTGGYIIGYIAAAWLIGLIVTKTSRTFFNLVLAMITGLVLCYTLGTAWFMVVTKNALIESLMMCVVPFLIGDALKIAAAAFLVKRLQRFV</sequence>
<accession>A0A1H7YQP4</accession>
<keyword evidence="5" id="KW-1185">Reference proteome</keyword>
<dbReference type="STRING" id="474960.SAMN05216180_0177"/>
<feature type="transmembrane region" description="Helical" evidence="3">
    <location>
        <begin position="34"/>
        <end position="53"/>
    </location>
</feature>
<dbReference type="OrthoDB" id="9803495at2"/>
<proteinExistence type="inferred from homology"/>
<comment type="subcellular location">
    <subcellularLocation>
        <location evidence="2">Cell membrane</location>
        <topology evidence="2">Multi-pass membrane protein</topology>
    </subcellularLocation>
</comment>
<evidence type="ECO:0000256" key="1">
    <source>
        <dbReference type="ARBA" id="ARBA00010692"/>
    </source>
</evidence>
<evidence type="ECO:0000313" key="5">
    <source>
        <dbReference type="Proteomes" id="UP000199158"/>
    </source>
</evidence>
<dbReference type="GO" id="GO:0005886">
    <property type="term" value="C:plasma membrane"/>
    <property type="evidence" value="ECO:0007669"/>
    <property type="project" value="UniProtKB-SubCell"/>
</dbReference>
<dbReference type="AlphaFoldDB" id="A0A1H7YQP4"/>
<dbReference type="PANTHER" id="PTHR34295">
    <property type="entry name" value="BIOTIN TRANSPORTER BIOY"/>
    <property type="match status" value="1"/>
</dbReference>
<keyword evidence="2" id="KW-1003">Cell membrane</keyword>
<feature type="transmembrane region" description="Helical" evidence="3">
    <location>
        <begin position="141"/>
        <end position="167"/>
    </location>
</feature>
<keyword evidence="3" id="KW-1133">Transmembrane helix</keyword>
<dbReference type="Pfam" id="PF02632">
    <property type="entry name" value="BioY"/>
    <property type="match status" value="1"/>
</dbReference>
<evidence type="ECO:0000313" key="4">
    <source>
        <dbReference type="EMBL" id="SEM48283.1"/>
    </source>
</evidence>
<keyword evidence="2 3" id="KW-0472">Membrane</keyword>
<evidence type="ECO:0000256" key="2">
    <source>
        <dbReference type="PIRNR" id="PIRNR016661"/>
    </source>
</evidence>
<dbReference type="RefSeq" id="WP_092750731.1">
    <property type="nucleotide sequence ID" value="NZ_FOCG01000001.1"/>
</dbReference>
<keyword evidence="2" id="KW-0813">Transport</keyword>